<dbReference type="SUPFAM" id="SSF57625">
    <property type="entry name" value="Invertebrate chitin-binding proteins"/>
    <property type="match status" value="1"/>
</dbReference>
<dbReference type="InterPro" id="IPR002557">
    <property type="entry name" value="Chitin-bd_dom"/>
</dbReference>
<dbReference type="GO" id="GO:0005576">
    <property type="term" value="C:extracellular region"/>
    <property type="evidence" value="ECO:0007669"/>
    <property type="project" value="InterPro"/>
</dbReference>
<feature type="domain" description="Chitin-binding type-2" evidence="1">
    <location>
        <begin position="1"/>
        <end position="46"/>
    </location>
</feature>
<dbReference type="Proteomes" id="UP001059596">
    <property type="component" value="Unassembled WGS sequence"/>
</dbReference>
<reference evidence="2" key="1">
    <citation type="journal article" date="2023" name="Genome Biol. Evol.">
        <title>Long-read-based Genome Assembly of Drosophila gunungcola Reveals Fewer Chemosensory Genes in Flower-breeding Species.</title>
        <authorList>
            <person name="Negi A."/>
            <person name="Liao B.Y."/>
            <person name="Yeh S.D."/>
        </authorList>
    </citation>
    <scope>NUCLEOTIDE SEQUENCE</scope>
    <source>
        <strain evidence="2">Sukarami</strain>
    </source>
</reference>
<accession>A0A9P9YJL3</accession>
<gene>
    <name evidence="2" type="ORF">M5D96_008873</name>
</gene>
<dbReference type="Pfam" id="PF01607">
    <property type="entry name" value="CBM_14"/>
    <property type="match status" value="1"/>
</dbReference>
<dbReference type="InterPro" id="IPR036508">
    <property type="entry name" value="Chitin-bd_dom_sf"/>
</dbReference>
<sequence>MLASLKSCSDYYICRYGKPLLVSCGDKYFNGLKGICDLPENTRCVQPQA</sequence>
<comment type="caution">
    <text evidence="2">The sequence shown here is derived from an EMBL/GenBank/DDBJ whole genome shotgun (WGS) entry which is preliminary data.</text>
</comment>
<evidence type="ECO:0000259" key="1">
    <source>
        <dbReference type="PROSITE" id="PS50940"/>
    </source>
</evidence>
<dbReference type="EMBL" id="JAMKOV010000008">
    <property type="protein sequence ID" value="KAI8038184.1"/>
    <property type="molecule type" value="Genomic_DNA"/>
</dbReference>
<keyword evidence="3" id="KW-1185">Reference proteome</keyword>
<protein>
    <recommendedName>
        <fullName evidence="1">Chitin-binding type-2 domain-containing protein</fullName>
    </recommendedName>
</protein>
<organism evidence="2 3">
    <name type="scientific">Drosophila gunungcola</name>
    <name type="common">fruit fly</name>
    <dbReference type="NCBI Taxonomy" id="103775"/>
    <lineage>
        <taxon>Eukaryota</taxon>
        <taxon>Metazoa</taxon>
        <taxon>Ecdysozoa</taxon>
        <taxon>Arthropoda</taxon>
        <taxon>Hexapoda</taxon>
        <taxon>Insecta</taxon>
        <taxon>Pterygota</taxon>
        <taxon>Neoptera</taxon>
        <taxon>Endopterygota</taxon>
        <taxon>Diptera</taxon>
        <taxon>Brachycera</taxon>
        <taxon>Muscomorpha</taxon>
        <taxon>Ephydroidea</taxon>
        <taxon>Drosophilidae</taxon>
        <taxon>Drosophila</taxon>
        <taxon>Sophophora</taxon>
    </lineage>
</organism>
<proteinExistence type="predicted"/>
<evidence type="ECO:0000313" key="3">
    <source>
        <dbReference type="Proteomes" id="UP001059596"/>
    </source>
</evidence>
<dbReference type="AlphaFoldDB" id="A0A9P9YJL3"/>
<name>A0A9P9YJL3_9MUSC</name>
<dbReference type="GO" id="GO:0008061">
    <property type="term" value="F:chitin binding"/>
    <property type="evidence" value="ECO:0007669"/>
    <property type="project" value="InterPro"/>
</dbReference>
<dbReference type="PROSITE" id="PS50940">
    <property type="entry name" value="CHIT_BIND_II"/>
    <property type="match status" value="1"/>
</dbReference>
<dbReference type="Gene3D" id="2.170.140.10">
    <property type="entry name" value="Chitin binding domain"/>
    <property type="match status" value="1"/>
</dbReference>
<dbReference type="FunFam" id="2.170.140.10:FF:000019">
    <property type="entry name" value="Mucin 26B"/>
    <property type="match status" value="1"/>
</dbReference>
<evidence type="ECO:0000313" key="2">
    <source>
        <dbReference type="EMBL" id="KAI8038184.1"/>
    </source>
</evidence>